<dbReference type="AlphaFoldDB" id="A0A9X3BGM0"/>
<dbReference type="RefSeq" id="WP_279295283.1">
    <property type="nucleotide sequence ID" value="NZ_JAOTIF010000001.1"/>
</dbReference>
<protein>
    <submittedName>
        <fullName evidence="1">Uncharacterized protein</fullName>
    </submittedName>
</protein>
<reference evidence="1" key="2">
    <citation type="submission" date="2023-04" db="EMBL/GenBank/DDBJ databases">
        <title>Paracnuella aquatica gen. nov., sp. nov., a member of the family Chitinophagaceae isolated from a hot spring.</title>
        <authorList>
            <person name="Wang C."/>
        </authorList>
    </citation>
    <scope>NUCLEOTIDE SEQUENCE</scope>
    <source>
        <strain evidence="1">LB-8</strain>
    </source>
</reference>
<evidence type="ECO:0000313" key="2">
    <source>
        <dbReference type="Proteomes" id="UP001155483"/>
    </source>
</evidence>
<evidence type="ECO:0000313" key="1">
    <source>
        <dbReference type="EMBL" id="MCU7547838.1"/>
    </source>
</evidence>
<reference evidence="1" key="1">
    <citation type="submission" date="2022-09" db="EMBL/GenBank/DDBJ databases">
        <authorList>
            <person name="Yuan C."/>
            <person name="Ke Z."/>
        </authorList>
    </citation>
    <scope>NUCLEOTIDE SEQUENCE</scope>
    <source>
        <strain evidence="1">LB-8</strain>
    </source>
</reference>
<comment type="caution">
    <text evidence="1">The sequence shown here is derived from an EMBL/GenBank/DDBJ whole genome shotgun (WGS) entry which is preliminary data.</text>
</comment>
<name>A0A9X3BGM0_9BACT</name>
<organism evidence="1 2">
    <name type="scientific">Paraflavisolibacter caeni</name>
    <dbReference type="NCBI Taxonomy" id="2982496"/>
    <lineage>
        <taxon>Bacteria</taxon>
        <taxon>Pseudomonadati</taxon>
        <taxon>Bacteroidota</taxon>
        <taxon>Chitinophagia</taxon>
        <taxon>Chitinophagales</taxon>
        <taxon>Chitinophagaceae</taxon>
        <taxon>Paraflavisolibacter</taxon>
    </lineage>
</organism>
<dbReference type="Proteomes" id="UP001155483">
    <property type="component" value="Unassembled WGS sequence"/>
</dbReference>
<keyword evidence="2" id="KW-1185">Reference proteome</keyword>
<accession>A0A9X3BGM0</accession>
<sequence>MKKTKIHLSPTEMDLMCNASIILTKNKILHQVKLLLEELQAEMLETNFEYDTNNIFAIPPKISKGENYLGLPYLVLDYPRIFTQSNTFAIRTMFWWGHFFSSTLHLAGQYATTFRNKIENQYQLLSSRDYFIGIQADPWQHHFEETNYKKISTMPEIQFQEHCSQDHIKIAAKWPLMDWPVAANHLFISWKMFLQLCFETNSKKY</sequence>
<dbReference type="EMBL" id="JAOTIF010000001">
    <property type="protein sequence ID" value="MCU7547838.1"/>
    <property type="molecule type" value="Genomic_DNA"/>
</dbReference>
<gene>
    <name evidence="1" type="ORF">OCK74_01875</name>
</gene>
<proteinExistence type="predicted"/>